<dbReference type="RefSeq" id="WP_230573380.1">
    <property type="nucleotide sequence ID" value="NZ_CAKJTI010000001.1"/>
</dbReference>
<dbReference type="Pfam" id="PF01243">
    <property type="entry name" value="PNPOx_N"/>
    <property type="match status" value="1"/>
</dbReference>
<evidence type="ECO:0000313" key="3">
    <source>
        <dbReference type="Proteomes" id="UP000789423"/>
    </source>
</evidence>
<protein>
    <recommendedName>
        <fullName evidence="1">Pyridoxamine 5'-phosphate oxidase N-terminal domain-containing protein</fullName>
    </recommendedName>
</protein>
<gene>
    <name evidence="2" type="ORF">BACCIP111899_00213</name>
</gene>
<dbReference type="SUPFAM" id="SSF50475">
    <property type="entry name" value="FMN-binding split barrel"/>
    <property type="match status" value="1"/>
</dbReference>
<dbReference type="EMBL" id="CAKJTI010000001">
    <property type="protein sequence ID" value="CAG9611041.1"/>
    <property type="molecule type" value="Genomic_DNA"/>
</dbReference>
<reference evidence="2 3" key="1">
    <citation type="submission" date="2021-10" db="EMBL/GenBank/DDBJ databases">
        <authorList>
            <person name="Criscuolo A."/>
        </authorList>
    </citation>
    <scope>NUCLEOTIDE SEQUENCE [LARGE SCALE GENOMIC DNA]</scope>
    <source>
        <strain evidence="3">CIP 111899</strain>
    </source>
</reference>
<accession>A0ABM8Y5Q5</accession>
<evidence type="ECO:0000313" key="2">
    <source>
        <dbReference type="EMBL" id="CAG9611041.1"/>
    </source>
</evidence>
<dbReference type="Proteomes" id="UP000789423">
    <property type="component" value="Unassembled WGS sequence"/>
</dbReference>
<dbReference type="Gene3D" id="2.30.110.10">
    <property type="entry name" value="Electron Transport, Fmn-binding Protein, Chain A"/>
    <property type="match status" value="1"/>
</dbReference>
<dbReference type="InterPro" id="IPR012349">
    <property type="entry name" value="Split_barrel_FMN-bd"/>
</dbReference>
<keyword evidence="3" id="KW-1185">Reference proteome</keyword>
<organism evidence="2 3">
    <name type="scientific">Bacillus rhizoplanae</name>
    <dbReference type="NCBI Taxonomy" id="2880966"/>
    <lineage>
        <taxon>Bacteria</taxon>
        <taxon>Bacillati</taxon>
        <taxon>Bacillota</taxon>
        <taxon>Bacilli</taxon>
        <taxon>Bacillales</taxon>
        <taxon>Bacillaceae</taxon>
        <taxon>Bacillus</taxon>
    </lineage>
</organism>
<dbReference type="NCBIfam" id="NF005232">
    <property type="entry name" value="PRK06733.1"/>
    <property type="match status" value="1"/>
</dbReference>
<comment type="caution">
    <text evidence="2">The sequence shown here is derived from an EMBL/GenBank/DDBJ whole genome shotgun (WGS) entry which is preliminary data.</text>
</comment>
<dbReference type="InterPro" id="IPR011576">
    <property type="entry name" value="Pyridox_Oxase_N"/>
</dbReference>
<sequence length="151" mass="16928">MANIVEPTLTAILVQALREERIVTIATTDFEKGVPNVNAISWVYAMDEKSIRFAVDQRSRIVENLRHRAGLVLTVMANESVYSISGEAIIKSERMEGVPLKLTLIEVSVQEVRDVMFYGAKLAIEPKYEKTYDLRAAAKLDNQVLSAMKNV</sequence>
<proteinExistence type="predicted"/>
<name>A0ABM8Y5Q5_9BACI</name>
<feature type="domain" description="Pyridoxamine 5'-phosphate oxidase N-terminal" evidence="1">
    <location>
        <begin position="13"/>
        <end position="93"/>
    </location>
</feature>
<evidence type="ECO:0000259" key="1">
    <source>
        <dbReference type="Pfam" id="PF01243"/>
    </source>
</evidence>